<evidence type="ECO:0000256" key="3">
    <source>
        <dbReference type="ARBA" id="ARBA00022448"/>
    </source>
</evidence>
<accession>A0A6J4MD85</accession>
<evidence type="ECO:0000256" key="8">
    <source>
        <dbReference type="ARBA" id="ARBA00023136"/>
    </source>
</evidence>
<organism evidence="12">
    <name type="scientific">uncultured Nocardioidaceae bacterium</name>
    <dbReference type="NCBI Taxonomy" id="253824"/>
    <lineage>
        <taxon>Bacteria</taxon>
        <taxon>Bacillati</taxon>
        <taxon>Actinomycetota</taxon>
        <taxon>Actinomycetes</taxon>
        <taxon>Propionibacteriales</taxon>
        <taxon>Nocardioidaceae</taxon>
        <taxon>environmental samples</taxon>
    </lineage>
</organism>
<dbReference type="FunFam" id="3.40.50.300:FF:000589">
    <property type="entry name" value="ABC transporter, ATP-binding subunit"/>
    <property type="match status" value="1"/>
</dbReference>
<dbReference type="Gene3D" id="3.40.50.300">
    <property type="entry name" value="P-loop containing nucleotide triphosphate hydrolases"/>
    <property type="match status" value="1"/>
</dbReference>
<gene>
    <name evidence="12" type="ORF">AVDCRST_MAG34-2139</name>
</gene>
<dbReference type="PANTHER" id="PTHR42711:SF5">
    <property type="entry name" value="ABC TRANSPORTER ATP-BINDING PROTEIN NATA"/>
    <property type="match status" value="1"/>
</dbReference>
<feature type="region of interest" description="Disordered" evidence="10">
    <location>
        <begin position="1"/>
        <end position="20"/>
    </location>
</feature>
<dbReference type="InterPro" id="IPR050763">
    <property type="entry name" value="ABC_transporter_ATP-binding"/>
</dbReference>
<dbReference type="GO" id="GO:0046677">
    <property type="term" value="P:response to antibiotic"/>
    <property type="evidence" value="ECO:0007669"/>
    <property type="project" value="UniProtKB-KW"/>
</dbReference>
<evidence type="ECO:0000259" key="11">
    <source>
        <dbReference type="PROSITE" id="PS50893"/>
    </source>
</evidence>
<dbReference type="PANTHER" id="PTHR42711">
    <property type="entry name" value="ABC TRANSPORTER ATP-BINDING PROTEIN"/>
    <property type="match status" value="1"/>
</dbReference>
<keyword evidence="6 12" id="KW-0067">ATP-binding</keyword>
<dbReference type="GO" id="GO:0005886">
    <property type="term" value="C:plasma membrane"/>
    <property type="evidence" value="ECO:0007669"/>
    <property type="project" value="UniProtKB-SubCell"/>
</dbReference>
<evidence type="ECO:0000256" key="2">
    <source>
        <dbReference type="ARBA" id="ARBA00005417"/>
    </source>
</evidence>
<name>A0A6J4MD85_9ACTN</name>
<dbReference type="SMART" id="SM00382">
    <property type="entry name" value="AAA"/>
    <property type="match status" value="1"/>
</dbReference>
<reference evidence="12" key="1">
    <citation type="submission" date="2020-02" db="EMBL/GenBank/DDBJ databases">
        <authorList>
            <person name="Meier V. D."/>
        </authorList>
    </citation>
    <scope>NUCLEOTIDE SEQUENCE</scope>
    <source>
        <strain evidence="12">AVDCRST_MAG34</strain>
    </source>
</reference>
<dbReference type="Pfam" id="PF00005">
    <property type="entry name" value="ABC_tran"/>
    <property type="match status" value="1"/>
</dbReference>
<dbReference type="GO" id="GO:0005524">
    <property type="term" value="F:ATP binding"/>
    <property type="evidence" value="ECO:0007669"/>
    <property type="project" value="UniProtKB-KW"/>
</dbReference>
<comment type="similarity">
    <text evidence="2">Belongs to the ABC transporter superfamily.</text>
</comment>
<keyword evidence="8" id="KW-0472">Membrane</keyword>
<keyword evidence="3" id="KW-0813">Transport</keyword>
<proteinExistence type="inferred from homology"/>
<dbReference type="InterPro" id="IPR003593">
    <property type="entry name" value="AAA+_ATPase"/>
</dbReference>
<comment type="subcellular location">
    <subcellularLocation>
        <location evidence="1">Cell membrane</location>
        <topology evidence="1">Peripheral membrane protein</topology>
    </subcellularLocation>
</comment>
<dbReference type="InterPro" id="IPR003439">
    <property type="entry name" value="ABC_transporter-like_ATP-bd"/>
</dbReference>
<keyword evidence="5" id="KW-0547">Nucleotide-binding</keyword>
<evidence type="ECO:0000256" key="1">
    <source>
        <dbReference type="ARBA" id="ARBA00004202"/>
    </source>
</evidence>
<feature type="domain" description="ABC transporter" evidence="11">
    <location>
        <begin position="61"/>
        <end position="291"/>
    </location>
</feature>
<dbReference type="EMBL" id="CADCUI010000053">
    <property type="protein sequence ID" value="CAA9356587.1"/>
    <property type="molecule type" value="Genomic_DNA"/>
</dbReference>
<feature type="region of interest" description="Disordered" evidence="10">
    <location>
        <begin position="39"/>
        <end position="58"/>
    </location>
</feature>
<evidence type="ECO:0000256" key="5">
    <source>
        <dbReference type="ARBA" id="ARBA00022741"/>
    </source>
</evidence>
<evidence type="ECO:0000256" key="9">
    <source>
        <dbReference type="ARBA" id="ARBA00023251"/>
    </source>
</evidence>
<dbReference type="GO" id="GO:0016887">
    <property type="term" value="F:ATP hydrolysis activity"/>
    <property type="evidence" value="ECO:0007669"/>
    <property type="project" value="InterPro"/>
</dbReference>
<evidence type="ECO:0000313" key="12">
    <source>
        <dbReference type="EMBL" id="CAA9356587.1"/>
    </source>
</evidence>
<evidence type="ECO:0000256" key="4">
    <source>
        <dbReference type="ARBA" id="ARBA00022475"/>
    </source>
</evidence>
<keyword evidence="9" id="KW-0046">Antibiotic resistance</keyword>
<evidence type="ECO:0000256" key="7">
    <source>
        <dbReference type="ARBA" id="ARBA00022967"/>
    </source>
</evidence>
<evidence type="ECO:0000256" key="6">
    <source>
        <dbReference type="ARBA" id="ARBA00022840"/>
    </source>
</evidence>
<keyword evidence="4" id="KW-1003">Cell membrane</keyword>
<protein>
    <submittedName>
        <fullName evidence="12">Efflux ABC transporter, ATP-binding protein</fullName>
    </submittedName>
</protein>
<evidence type="ECO:0000256" key="10">
    <source>
        <dbReference type="SAM" id="MobiDB-lite"/>
    </source>
</evidence>
<dbReference type="InterPro" id="IPR027417">
    <property type="entry name" value="P-loop_NTPase"/>
</dbReference>
<dbReference type="PROSITE" id="PS50893">
    <property type="entry name" value="ABC_TRANSPORTER_2"/>
    <property type="match status" value="1"/>
</dbReference>
<dbReference type="AlphaFoldDB" id="A0A6J4MD85"/>
<sequence>MSPAAPDVSGAVPTAGEDGTAGMRVRLSGLRAIVGEVSSPARTDAASSGRGADPSGQGAMVSARGLCKAYGSFTAVDGIDVEVRRGEAFGFLGPNGAGKSSTMRMIAAVSPPGGGELRVLGLDPATHGSQIRSRLGVCPQEDTLDTELTVRENLLIYGRYFGLSRRHVAAKADELLGFFQLTEKRGARVDDLSGGLKRRLTIARSLINDPDLLLLDEPTTGLDPQARHTLWDKLFRLRQQGVTLVLTTHYMDEAEQLCDRLVVMDGGRIVAEGSPLQLIREHATREVAELRFGVGDHAEVAATVADLADRVEVLPDRILLYTDDGEEALAKVHERGLSPVAMLARRATLEDVFLRLTGRTLVD</sequence>
<keyword evidence="7" id="KW-1278">Translocase</keyword>
<dbReference type="SUPFAM" id="SSF52540">
    <property type="entry name" value="P-loop containing nucleoside triphosphate hydrolases"/>
    <property type="match status" value="1"/>
</dbReference>